<comment type="caution">
    <text evidence="1">The sequence shown here is derived from an EMBL/GenBank/DDBJ whole genome shotgun (WGS) entry which is preliminary data.</text>
</comment>
<gene>
    <name evidence="1" type="ORF">RclHR1_01160012</name>
</gene>
<organism evidence="1 2">
    <name type="scientific">Rhizophagus clarus</name>
    <dbReference type="NCBI Taxonomy" id="94130"/>
    <lineage>
        <taxon>Eukaryota</taxon>
        <taxon>Fungi</taxon>
        <taxon>Fungi incertae sedis</taxon>
        <taxon>Mucoromycota</taxon>
        <taxon>Glomeromycotina</taxon>
        <taxon>Glomeromycetes</taxon>
        <taxon>Glomerales</taxon>
        <taxon>Glomeraceae</taxon>
        <taxon>Rhizophagus</taxon>
    </lineage>
</organism>
<accession>A0A2Z6QWH3</accession>
<name>A0A2Z6QWH3_9GLOM</name>
<reference evidence="1 2" key="1">
    <citation type="submission" date="2017-11" db="EMBL/GenBank/DDBJ databases">
        <title>The genome of Rhizophagus clarus HR1 reveals common genetic basis of auxotrophy among arbuscular mycorrhizal fungi.</title>
        <authorList>
            <person name="Kobayashi Y."/>
        </authorList>
    </citation>
    <scope>NUCLEOTIDE SEQUENCE [LARGE SCALE GENOMIC DNA]</scope>
    <source>
        <strain evidence="1 2">HR1</strain>
    </source>
</reference>
<dbReference type="Proteomes" id="UP000247702">
    <property type="component" value="Unassembled WGS sequence"/>
</dbReference>
<evidence type="ECO:0000313" key="1">
    <source>
        <dbReference type="EMBL" id="GBB85018.1"/>
    </source>
</evidence>
<keyword evidence="2" id="KW-1185">Reference proteome</keyword>
<proteinExistence type="predicted"/>
<evidence type="ECO:0000313" key="2">
    <source>
        <dbReference type="Proteomes" id="UP000247702"/>
    </source>
</evidence>
<dbReference type="AlphaFoldDB" id="A0A2Z6QWH3"/>
<protein>
    <submittedName>
        <fullName evidence="1">Uncharacterized protein</fullName>
    </submittedName>
</protein>
<dbReference type="EMBL" id="BEXD01000180">
    <property type="protein sequence ID" value="GBB85018.1"/>
    <property type="molecule type" value="Genomic_DNA"/>
</dbReference>
<sequence>MSCLALKKTIGEIRETEEERLGKQVNNPILYIVINEASYRKKKEKRHTMCGECGTKFNSELNFLFLHKSQLDNFLLRPSLLLFFKCRNFLIANSSF</sequence>